<evidence type="ECO:0000313" key="1">
    <source>
        <dbReference type="EMBL" id="QJT08650.1"/>
    </source>
</evidence>
<name>A0A6P1ZDT8_9BACT</name>
<dbReference type="AlphaFoldDB" id="A0A6P1ZDT8"/>
<proteinExistence type="predicted"/>
<accession>A0A6P1ZDT8</accession>
<dbReference type="EMBL" id="QMIF01000010">
    <property type="protein sequence ID" value="TVM32513.1"/>
    <property type="molecule type" value="Genomic_DNA"/>
</dbReference>
<keyword evidence="4" id="KW-1185">Reference proteome</keyword>
<organism evidence="2 3">
    <name type="scientific">Oceanidesulfovibrio marinus</name>
    <dbReference type="NCBI Taxonomy" id="370038"/>
    <lineage>
        <taxon>Bacteria</taxon>
        <taxon>Pseudomonadati</taxon>
        <taxon>Thermodesulfobacteriota</taxon>
        <taxon>Desulfovibrionia</taxon>
        <taxon>Desulfovibrionales</taxon>
        <taxon>Desulfovibrionaceae</taxon>
        <taxon>Oceanidesulfovibrio</taxon>
    </lineage>
</organism>
<reference evidence="1 4" key="2">
    <citation type="submission" date="2019-04" db="EMBL/GenBank/DDBJ databases">
        <title>Isolation and culture of sulfate reducing bacteria from the cold seep of the South China Sea.</title>
        <authorList>
            <person name="Sun C."/>
            <person name="Liu R."/>
        </authorList>
    </citation>
    <scope>NUCLEOTIDE SEQUENCE [LARGE SCALE GENOMIC DNA]</scope>
    <source>
        <strain evidence="1 4">CS1</strain>
    </source>
</reference>
<evidence type="ECO:0000313" key="2">
    <source>
        <dbReference type="EMBL" id="TVM32513.1"/>
    </source>
</evidence>
<dbReference type="Gene3D" id="3.10.20.30">
    <property type="match status" value="1"/>
</dbReference>
<evidence type="ECO:0000313" key="3">
    <source>
        <dbReference type="Proteomes" id="UP000434052"/>
    </source>
</evidence>
<dbReference type="InterPro" id="IPR016155">
    <property type="entry name" value="Mopterin_synth/thiamin_S_b"/>
</dbReference>
<dbReference type="RefSeq" id="WP_144306132.1">
    <property type="nucleotide sequence ID" value="NZ_CP039543.1"/>
</dbReference>
<dbReference type="SUPFAM" id="SSF54285">
    <property type="entry name" value="MoaD/ThiS"/>
    <property type="match status" value="1"/>
</dbReference>
<reference evidence="2 3" key="1">
    <citation type="submission" date="2018-06" db="EMBL/GenBank/DDBJ databases">
        <title>Complete genome of Desulfovibrio marinus P48SEP.</title>
        <authorList>
            <person name="Crispim J.S."/>
            <person name="Vidigal P.M.P."/>
            <person name="Silva L.C.F."/>
            <person name="Araujo L.C."/>
            <person name="Laguardia C.N."/>
            <person name="Dias R.S."/>
            <person name="Sousa M.P."/>
            <person name="Paula S.O."/>
            <person name="Silva C."/>
        </authorList>
    </citation>
    <scope>NUCLEOTIDE SEQUENCE [LARGE SCALE GENOMIC DNA]</scope>
    <source>
        <strain evidence="2 3">P48SEP</strain>
    </source>
</reference>
<dbReference type="InterPro" id="IPR003749">
    <property type="entry name" value="ThiS/MoaD-like"/>
</dbReference>
<evidence type="ECO:0000313" key="4">
    <source>
        <dbReference type="Proteomes" id="UP000503251"/>
    </source>
</evidence>
<dbReference type="Proteomes" id="UP000434052">
    <property type="component" value="Unassembled WGS sequence"/>
</dbReference>
<dbReference type="Pfam" id="PF02597">
    <property type="entry name" value="ThiS"/>
    <property type="match status" value="1"/>
</dbReference>
<dbReference type="CDD" id="cd17040">
    <property type="entry name" value="Ubl_MoaD_like"/>
    <property type="match status" value="1"/>
</dbReference>
<dbReference type="OrthoDB" id="9801945at2"/>
<dbReference type="Proteomes" id="UP000503251">
    <property type="component" value="Chromosome"/>
</dbReference>
<protein>
    <submittedName>
        <fullName evidence="2">MoaD/ThiS family protein</fullName>
    </submittedName>
</protein>
<dbReference type="InterPro" id="IPR012675">
    <property type="entry name" value="Beta-grasp_dom_sf"/>
</dbReference>
<gene>
    <name evidence="2" type="ORF">DQK91_14660</name>
    <name evidence="1" type="ORF">E8L03_06800</name>
</gene>
<dbReference type="EMBL" id="CP039543">
    <property type="protein sequence ID" value="QJT08650.1"/>
    <property type="molecule type" value="Genomic_DNA"/>
</dbReference>
<sequence length="75" mass="8089">MALTIKCFATLSSYQPEDNENYPHQAGDTVASVMARLGLPDDEVHIIFINGRHTNREAPVSDGDRLGFFPAVGGG</sequence>